<dbReference type="GO" id="GO:0005524">
    <property type="term" value="F:ATP binding"/>
    <property type="evidence" value="ECO:0007669"/>
    <property type="project" value="UniProtKB-KW"/>
</dbReference>
<evidence type="ECO:0000256" key="4">
    <source>
        <dbReference type="ARBA" id="ARBA00022679"/>
    </source>
</evidence>
<dbReference type="InterPro" id="IPR011712">
    <property type="entry name" value="Sig_transdc_His_kin_sub3_dim/P"/>
</dbReference>
<evidence type="ECO:0000256" key="10">
    <source>
        <dbReference type="SAM" id="Phobius"/>
    </source>
</evidence>
<comment type="catalytic activity">
    <reaction evidence="1">
        <text>ATP + protein L-histidine = ADP + protein N-phospho-L-histidine.</text>
        <dbReference type="EC" id="2.7.13.3"/>
    </reaction>
</comment>
<evidence type="ECO:0000256" key="9">
    <source>
        <dbReference type="SAM" id="MobiDB-lite"/>
    </source>
</evidence>
<name>A0A5C1YAI6_9MICO</name>
<dbReference type="EMBL" id="CP043504">
    <property type="protein sequence ID" value="QEO10235.1"/>
    <property type="molecule type" value="Genomic_DNA"/>
</dbReference>
<evidence type="ECO:0000256" key="6">
    <source>
        <dbReference type="ARBA" id="ARBA00022777"/>
    </source>
</evidence>
<reference evidence="12 13" key="1">
    <citation type="submission" date="2019-09" db="EMBL/GenBank/DDBJ databases">
        <title>Genome sequencing of strain KACC 19322.</title>
        <authorList>
            <person name="Heo J."/>
            <person name="Kim S.-J."/>
            <person name="Kim J.-S."/>
            <person name="Hong S.-B."/>
            <person name="Kwon S.-W."/>
        </authorList>
    </citation>
    <scope>NUCLEOTIDE SEQUENCE [LARGE SCALE GENOMIC DNA]</scope>
    <source>
        <strain evidence="12 13">KACC 19322</strain>
    </source>
</reference>
<organism evidence="12 13">
    <name type="scientific">Protaetiibacter larvae</name>
    <dbReference type="NCBI Taxonomy" id="2592654"/>
    <lineage>
        <taxon>Bacteria</taxon>
        <taxon>Bacillati</taxon>
        <taxon>Actinomycetota</taxon>
        <taxon>Actinomycetes</taxon>
        <taxon>Micrococcales</taxon>
        <taxon>Microbacteriaceae</taxon>
        <taxon>Protaetiibacter</taxon>
    </lineage>
</organism>
<dbReference type="InterPro" id="IPR036890">
    <property type="entry name" value="HATPase_C_sf"/>
</dbReference>
<keyword evidence="8" id="KW-0902">Two-component regulatory system</keyword>
<accession>A0A5C1YAI6</accession>
<dbReference type="SUPFAM" id="SSF55874">
    <property type="entry name" value="ATPase domain of HSP90 chaperone/DNA topoisomerase II/histidine kinase"/>
    <property type="match status" value="1"/>
</dbReference>
<feature type="compositionally biased region" description="Gly residues" evidence="9">
    <location>
        <begin position="10"/>
        <end position="21"/>
    </location>
</feature>
<keyword evidence="7" id="KW-0067">ATP-binding</keyword>
<keyword evidence="10" id="KW-0472">Membrane</keyword>
<keyword evidence="6 12" id="KW-0418">Kinase</keyword>
<feature type="transmembrane region" description="Helical" evidence="10">
    <location>
        <begin position="65"/>
        <end position="84"/>
    </location>
</feature>
<dbReference type="InterPro" id="IPR050482">
    <property type="entry name" value="Sensor_HK_TwoCompSys"/>
</dbReference>
<evidence type="ECO:0000259" key="11">
    <source>
        <dbReference type="SMART" id="SM00387"/>
    </source>
</evidence>
<dbReference type="KEGG" id="lyk:FLP23_09585"/>
<evidence type="ECO:0000256" key="8">
    <source>
        <dbReference type="ARBA" id="ARBA00023012"/>
    </source>
</evidence>
<dbReference type="PANTHER" id="PTHR24421:SF10">
    <property type="entry name" value="NITRATE_NITRITE SENSOR PROTEIN NARQ"/>
    <property type="match status" value="1"/>
</dbReference>
<dbReference type="Pfam" id="PF07730">
    <property type="entry name" value="HisKA_3"/>
    <property type="match status" value="1"/>
</dbReference>
<keyword evidence="4" id="KW-0808">Transferase</keyword>
<dbReference type="GO" id="GO:0000155">
    <property type="term" value="F:phosphorelay sensor kinase activity"/>
    <property type="evidence" value="ECO:0007669"/>
    <property type="project" value="InterPro"/>
</dbReference>
<dbReference type="Proteomes" id="UP000322159">
    <property type="component" value="Chromosome"/>
</dbReference>
<evidence type="ECO:0000256" key="2">
    <source>
        <dbReference type="ARBA" id="ARBA00012438"/>
    </source>
</evidence>
<feature type="transmembrane region" description="Helical" evidence="10">
    <location>
        <begin position="156"/>
        <end position="177"/>
    </location>
</feature>
<feature type="region of interest" description="Disordered" evidence="9">
    <location>
        <begin position="1"/>
        <end position="24"/>
    </location>
</feature>
<dbReference type="InterPro" id="IPR003594">
    <property type="entry name" value="HATPase_dom"/>
</dbReference>
<evidence type="ECO:0000256" key="3">
    <source>
        <dbReference type="ARBA" id="ARBA00022553"/>
    </source>
</evidence>
<dbReference type="CDD" id="cd16917">
    <property type="entry name" value="HATPase_UhpB-NarQ-NarX-like"/>
    <property type="match status" value="1"/>
</dbReference>
<dbReference type="SMART" id="SM00387">
    <property type="entry name" value="HATPase_c"/>
    <property type="match status" value="1"/>
</dbReference>
<dbReference type="PANTHER" id="PTHR24421">
    <property type="entry name" value="NITRATE/NITRITE SENSOR PROTEIN NARX-RELATED"/>
    <property type="match status" value="1"/>
</dbReference>
<feature type="transmembrane region" description="Helical" evidence="10">
    <location>
        <begin position="130"/>
        <end position="150"/>
    </location>
</feature>
<evidence type="ECO:0000256" key="7">
    <source>
        <dbReference type="ARBA" id="ARBA00022840"/>
    </source>
</evidence>
<keyword evidence="3" id="KW-0597">Phosphoprotein</keyword>
<feature type="domain" description="Histidine kinase/HSP90-like ATPase" evidence="11">
    <location>
        <begin position="310"/>
        <end position="398"/>
    </location>
</feature>
<dbReference type="Gene3D" id="1.20.5.1930">
    <property type="match status" value="1"/>
</dbReference>
<dbReference type="AlphaFoldDB" id="A0A5C1YAI6"/>
<keyword evidence="10" id="KW-1133">Transmembrane helix</keyword>
<evidence type="ECO:0000313" key="13">
    <source>
        <dbReference type="Proteomes" id="UP000322159"/>
    </source>
</evidence>
<keyword evidence="13" id="KW-1185">Reference proteome</keyword>
<evidence type="ECO:0000313" key="12">
    <source>
        <dbReference type="EMBL" id="QEO10235.1"/>
    </source>
</evidence>
<dbReference type="OrthoDB" id="227596at2"/>
<keyword evidence="5" id="KW-0547">Nucleotide-binding</keyword>
<dbReference type="GO" id="GO:0046983">
    <property type="term" value="F:protein dimerization activity"/>
    <property type="evidence" value="ECO:0007669"/>
    <property type="project" value="InterPro"/>
</dbReference>
<feature type="transmembrane region" description="Helical" evidence="10">
    <location>
        <begin position="38"/>
        <end position="59"/>
    </location>
</feature>
<dbReference type="EC" id="2.7.13.3" evidence="2"/>
<proteinExistence type="predicted"/>
<dbReference type="RefSeq" id="WP_149325652.1">
    <property type="nucleotide sequence ID" value="NZ_CP043504.1"/>
</dbReference>
<evidence type="ECO:0000256" key="5">
    <source>
        <dbReference type="ARBA" id="ARBA00022741"/>
    </source>
</evidence>
<dbReference type="GO" id="GO:0016020">
    <property type="term" value="C:membrane"/>
    <property type="evidence" value="ECO:0007669"/>
    <property type="project" value="InterPro"/>
</dbReference>
<sequence>MPRPPEHPGAQGGAEWGGGPWAWGDPERSWGPSRRLRLWVPVVLSALVQLPAATIGVRIAQPEPWIGALTIALAAVGPLALIAARRLPGPVVAVATAAAVGELLVGVNGGPPPIALAFALVGAIVRGARGWAWISLAAGWSVALVAGILVTSETWTPPRVVGTTLVLLLVMGIGEGIRSRRERVREYRAAAVRKRLTAAEEERMRIARELHDVLAHSLSQINVQAGVGLHLADTRPEQAVEALASIKQTSKTALDEVRAVLGVLRADGEGSPLAPQPGIGDIPALVAGAGIPGARVELVDELRGVAVSTAAGAAAYRIVQEALTNAARHGVGVSSVRVRLADEAGRLMVEVRDDGRVGAVEPGRGLLGMRERAELLGGRFELGTDGGFTVRAELPREAR</sequence>
<dbReference type="Pfam" id="PF02518">
    <property type="entry name" value="HATPase_c"/>
    <property type="match status" value="1"/>
</dbReference>
<protein>
    <recommendedName>
        <fullName evidence="2">histidine kinase</fullName>
        <ecNumber evidence="2">2.7.13.3</ecNumber>
    </recommendedName>
</protein>
<gene>
    <name evidence="12" type="ORF">FLP23_09585</name>
</gene>
<keyword evidence="10" id="KW-0812">Transmembrane</keyword>
<dbReference type="Gene3D" id="3.30.565.10">
    <property type="entry name" value="Histidine kinase-like ATPase, C-terminal domain"/>
    <property type="match status" value="1"/>
</dbReference>
<evidence type="ECO:0000256" key="1">
    <source>
        <dbReference type="ARBA" id="ARBA00000085"/>
    </source>
</evidence>